<comment type="similarity">
    <text evidence="1">Belongs to the protein kinase superfamily. STE Ser/Thr protein kinase family. STE20 subfamily.</text>
</comment>
<evidence type="ECO:0000259" key="10">
    <source>
        <dbReference type="PROSITE" id="PS50011"/>
    </source>
</evidence>
<dbReference type="PANTHER" id="PTHR48012:SF10">
    <property type="entry name" value="FI20177P1"/>
    <property type="match status" value="1"/>
</dbReference>
<sequence>MSEARRLGRSTYTLVRCIAHDPSGDVFLAEDDRTGSEVAIHVIDLESVSSEELTLGSKRIAVHSQCNTPFLQAFVGSYTIPKTTKLCHVSEYMDYSVGDILRVHQKLSESAISEVLRVVCTCLEYLHDEKGIAHQKIRASSVLLDKAGSAKKLIPFSIFDEKPRHRREHEGQNFSQEISYWSAPEVVCGGEGLSEEEAAAAVGPAADVWSVGIAALEMALGKPPLADLDPARATFLLKQGESARCIPGTLSKTLQHFVALCLQKDPSIRPTASELLKHKFLAKPGKGARLQDYMHKVRAQTKLLALTPRFGINGPERSLSSDAFRSDGGEGYGDDGDGFGGNESGSGEEASAWWEFEDLNASGRSLAMSPSGEESLVLAMLDRLSKQMARKILRRSEKSAASKVDRERWYADLEDATGKLAEIFTDLLTEEEQEEVEASVKDFMEDRVFQAFRRKRDKFQSDLDARKSLRMGLFSRFVIDKMRRHKH</sequence>
<reference evidence="11" key="1">
    <citation type="submission" date="2021-01" db="EMBL/GenBank/DDBJ databases">
        <authorList>
            <person name="Corre E."/>
            <person name="Pelletier E."/>
            <person name="Niang G."/>
            <person name="Scheremetjew M."/>
            <person name="Finn R."/>
            <person name="Kale V."/>
            <person name="Holt S."/>
            <person name="Cochrane G."/>
            <person name="Meng A."/>
            <person name="Brown T."/>
            <person name="Cohen L."/>
        </authorList>
    </citation>
    <scope>NUCLEOTIDE SEQUENCE</scope>
    <source>
        <strain evidence="11">RCC856</strain>
    </source>
</reference>
<keyword evidence="2" id="KW-0723">Serine/threonine-protein kinase</keyword>
<gene>
    <name evidence="11" type="ORF">CLAU1311_LOCUS496</name>
</gene>
<keyword evidence="6" id="KW-0067">ATP-binding</keyword>
<dbReference type="InterPro" id="IPR050629">
    <property type="entry name" value="STE20/SPS1-PAK"/>
</dbReference>
<proteinExistence type="inferred from homology"/>
<dbReference type="EMBL" id="HBHU01000807">
    <property type="protein sequence ID" value="CAE0007983.1"/>
    <property type="molecule type" value="Transcribed_RNA"/>
</dbReference>
<organism evidence="11">
    <name type="scientific">Chloropicon laureae</name>
    <dbReference type="NCBI Taxonomy" id="464258"/>
    <lineage>
        <taxon>Eukaryota</taxon>
        <taxon>Viridiplantae</taxon>
        <taxon>Chlorophyta</taxon>
        <taxon>Chloropicophyceae</taxon>
        <taxon>Chloropicales</taxon>
        <taxon>Chloropicaceae</taxon>
        <taxon>Chloropicon</taxon>
    </lineage>
</organism>
<evidence type="ECO:0000256" key="3">
    <source>
        <dbReference type="ARBA" id="ARBA00022679"/>
    </source>
</evidence>
<accession>A0A7S2YUX0</accession>
<protein>
    <recommendedName>
        <fullName evidence="10">Protein kinase domain-containing protein</fullName>
    </recommendedName>
</protein>
<dbReference type="Pfam" id="PF00069">
    <property type="entry name" value="Pkinase"/>
    <property type="match status" value="1"/>
</dbReference>
<keyword evidence="5" id="KW-0418">Kinase</keyword>
<evidence type="ECO:0000313" key="11">
    <source>
        <dbReference type="EMBL" id="CAE0007983.1"/>
    </source>
</evidence>
<dbReference type="GO" id="GO:0005737">
    <property type="term" value="C:cytoplasm"/>
    <property type="evidence" value="ECO:0007669"/>
    <property type="project" value="TreeGrafter"/>
</dbReference>
<keyword evidence="3" id="KW-0808">Transferase</keyword>
<dbReference type="InterPro" id="IPR011009">
    <property type="entry name" value="Kinase-like_dom_sf"/>
</dbReference>
<dbReference type="PANTHER" id="PTHR48012">
    <property type="entry name" value="STERILE20-LIKE KINASE, ISOFORM B-RELATED"/>
    <property type="match status" value="1"/>
</dbReference>
<dbReference type="SUPFAM" id="SSF56112">
    <property type="entry name" value="Protein kinase-like (PK-like)"/>
    <property type="match status" value="1"/>
</dbReference>
<dbReference type="Gene3D" id="1.10.510.10">
    <property type="entry name" value="Transferase(Phosphotransferase) domain 1"/>
    <property type="match status" value="1"/>
</dbReference>
<evidence type="ECO:0000256" key="7">
    <source>
        <dbReference type="ARBA" id="ARBA00047899"/>
    </source>
</evidence>
<name>A0A7S2YUX0_9CHLO</name>
<keyword evidence="4" id="KW-0547">Nucleotide-binding</keyword>
<dbReference type="GO" id="GO:0004674">
    <property type="term" value="F:protein serine/threonine kinase activity"/>
    <property type="evidence" value="ECO:0007669"/>
    <property type="project" value="UniProtKB-KW"/>
</dbReference>
<dbReference type="SMART" id="SM00220">
    <property type="entry name" value="S_TKc"/>
    <property type="match status" value="1"/>
</dbReference>
<dbReference type="PROSITE" id="PS50011">
    <property type="entry name" value="PROTEIN_KINASE_DOM"/>
    <property type="match status" value="1"/>
</dbReference>
<dbReference type="InterPro" id="IPR000719">
    <property type="entry name" value="Prot_kinase_dom"/>
</dbReference>
<evidence type="ECO:0000256" key="1">
    <source>
        <dbReference type="ARBA" id="ARBA00008874"/>
    </source>
</evidence>
<evidence type="ECO:0000256" key="6">
    <source>
        <dbReference type="ARBA" id="ARBA00022840"/>
    </source>
</evidence>
<evidence type="ECO:0000256" key="9">
    <source>
        <dbReference type="SAM" id="MobiDB-lite"/>
    </source>
</evidence>
<comment type="catalytic activity">
    <reaction evidence="8">
        <text>L-seryl-[protein] + ATP = O-phospho-L-seryl-[protein] + ADP + H(+)</text>
        <dbReference type="Rhea" id="RHEA:17989"/>
        <dbReference type="Rhea" id="RHEA-COMP:9863"/>
        <dbReference type="Rhea" id="RHEA-COMP:11604"/>
        <dbReference type="ChEBI" id="CHEBI:15378"/>
        <dbReference type="ChEBI" id="CHEBI:29999"/>
        <dbReference type="ChEBI" id="CHEBI:30616"/>
        <dbReference type="ChEBI" id="CHEBI:83421"/>
        <dbReference type="ChEBI" id="CHEBI:456216"/>
        <dbReference type="EC" id="2.7.11.1"/>
    </reaction>
</comment>
<dbReference type="AlphaFoldDB" id="A0A7S2YUX0"/>
<evidence type="ECO:0000256" key="4">
    <source>
        <dbReference type="ARBA" id="ARBA00022741"/>
    </source>
</evidence>
<dbReference type="GO" id="GO:0005524">
    <property type="term" value="F:ATP binding"/>
    <property type="evidence" value="ECO:0007669"/>
    <property type="project" value="UniProtKB-KW"/>
</dbReference>
<evidence type="ECO:0000256" key="8">
    <source>
        <dbReference type="ARBA" id="ARBA00048679"/>
    </source>
</evidence>
<evidence type="ECO:0000256" key="2">
    <source>
        <dbReference type="ARBA" id="ARBA00022527"/>
    </source>
</evidence>
<comment type="catalytic activity">
    <reaction evidence="7">
        <text>L-threonyl-[protein] + ATP = O-phospho-L-threonyl-[protein] + ADP + H(+)</text>
        <dbReference type="Rhea" id="RHEA:46608"/>
        <dbReference type="Rhea" id="RHEA-COMP:11060"/>
        <dbReference type="Rhea" id="RHEA-COMP:11605"/>
        <dbReference type="ChEBI" id="CHEBI:15378"/>
        <dbReference type="ChEBI" id="CHEBI:30013"/>
        <dbReference type="ChEBI" id="CHEBI:30616"/>
        <dbReference type="ChEBI" id="CHEBI:61977"/>
        <dbReference type="ChEBI" id="CHEBI:456216"/>
        <dbReference type="EC" id="2.7.11.1"/>
    </reaction>
</comment>
<feature type="region of interest" description="Disordered" evidence="9">
    <location>
        <begin position="317"/>
        <end position="347"/>
    </location>
</feature>
<feature type="domain" description="Protein kinase" evidence="10">
    <location>
        <begin position="12"/>
        <end position="281"/>
    </location>
</feature>
<evidence type="ECO:0000256" key="5">
    <source>
        <dbReference type="ARBA" id="ARBA00022777"/>
    </source>
</evidence>